<organism evidence="1 2">
    <name type="scientific">Rhizobium puerariae</name>
    <dbReference type="NCBI Taxonomy" id="1585791"/>
    <lineage>
        <taxon>Bacteria</taxon>
        <taxon>Pseudomonadati</taxon>
        <taxon>Pseudomonadota</taxon>
        <taxon>Alphaproteobacteria</taxon>
        <taxon>Hyphomicrobiales</taxon>
        <taxon>Rhizobiaceae</taxon>
        <taxon>Rhizobium/Agrobacterium group</taxon>
        <taxon>Rhizobium</taxon>
    </lineage>
</organism>
<sequence length="73" mass="8442">MTEYVYFIGRHGSEEGPIKIGVSGNIQSRIDQLQSFSPLRLSCLEYIEAPDGMAYEIERTLHKLARDKRIKRE</sequence>
<keyword evidence="2" id="KW-1185">Reference proteome</keyword>
<dbReference type="RefSeq" id="WP_377264862.1">
    <property type="nucleotide sequence ID" value="NZ_JBHMAA010000032.1"/>
</dbReference>
<dbReference type="Pfam" id="PF13455">
    <property type="entry name" value="MUG113"/>
    <property type="match status" value="1"/>
</dbReference>
<comment type="caution">
    <text evidence="1">The sequence shown here is derived from an EMBL/GenBank/DDBJ whole genome shotgun (WGS) entry which is preliminary data.</text>
</comment>
<proteinExistence type="predicted"/>
<dbReference type="Proteomes" id="UP001589692">
    <property type="component" value="Unassembled WGS sequence"/>
</dbReference>
<evidence type="ECO:0000313" key="1">
    <source>
        <dbReference type="EMBL" id="MFB9952045.1"/>
    </source>
</evidence>
<gene>
    <name evidence="1" type="ORF">ACFFP0_24615</name>
</gene>
<accession>A0ABV6ARW7</accession>
<evidence type="ECO:0000313" key="2">
    <source>
        <dbReference type="Proteomes" id="UP001589692"/>
    </source>
</evidence>
<protein>
    <submittedName>
        <fullName evidence="1">GIY-YIG nuclease family protein</fullName>
    </submittedName>
</protein>
<name>A0ABV6ARW7_9HYPH</name>
<dbReference type="EMBL" id="JBHMAA010000032">
    <property type="protein sequence ID" value="MFB9952045.1"/>
    <property type="molecule type" value="Genomic_DNA"/>
</dbReference>
<reference evidence="1 2" key="1">
    <citation type="submission" date="2024-09" db="EMBL/GenBank/DDBJ databases">
        <authorList>
            <person name="Sun Q."/>
            <person name="Mori K."/>
        </authorList>
    </citation>
    <scope>NUCLEOTIDE SEQUENCE [LARGE SCALE GENOMIC DNA]</scope>
    <source>
        <strain evidence="1 2">TBRC 4938</strain>
    </source>
</reference>